<evidence type="ECO:0000313" key="3">
    <source>
        <dbReference type="Proteomes" id="UP000186817"/>
    </source>
</evidence>
<accession>A0A1Q9DH16</accession>
<feature type="region of interest" description="Disordered" evidence="1">
    <location>
        <begin position="90"/>
        <end position="114"/>
    </location>
</feature>
<protein>
    <submittedName>
        <fullName evidence="2">Uncharacterized protein</fullName>
    </submittedName>
</protein>
<keyword evidence="3" id="KW-1185">Reference proteome</keyword>
<proteinExistence type="predicted"/>
<sequence length="114" mass="12698">MSVLEPSEVWAPESRPERCLREGHRAEPLAAGDDGAQFFKKEFVETGWVADDKDAWSCGLNWEHFMPRLQPVASDAIQWAVQQGILKEGEDPEVSLLASENTGGSFDIGSEREH</sequence>
<evidence type="ECO:0000256" key="1">
    <source>
        <dbReference type="SAM" id="MobiDB-lite"/>
    </source>
</evidence>
<name>A0A1Q9DH16_SYMMI</name>
<dbReference type="EMBL" id="LSRX01000541">
    <property type="protein sequence ID" value="OLP94456.1"/>
    <property type="molecule type" value="Genomic_DNA"/>
</dbReference>
<organism evidence="2 3">
    <name type="scientific">Symbiodinium microadriaticum</name>
    <name type="common">Dinoflagellate</name>
    <name type="synonym">Zooxanthella microadriatica</name>
    <dbReference type="NCBI Taxonomy" id="2951"/>
    <lineage>
        <taxon>Eukaryota</taxon>
        <taxon>Sar</taxon>
        <taxon>Alveolata</taxon>
        <taxon>Dinophyceae</taxon>
        <taxon>Suessiales</taxon>
        <taxon>Symbiodiniaceae</taxon>
        <taxon>Symbiodinium</taxon>
    </lineage>
</organism>
<dbReference type="Proteomes" id="UP000186817">
    <property type="component" value="Unassembled WGS sequence"/>
</dbReference>
<reference evidence="2 3" key="1">
    <citation type="submission" date="2016-02" db="EMBL/GenBank/DDBJ databases">
        <title>Genome analysis of coral dinoflagellate symbionts highlights evolutionary adaptations to a symbiotic lifestyle.</title>
        <authorList>
            <person name="Aranda M."/>
            <person name="Li Y."/>
            <person name="Liew Y.J."/>
            <person name="Baumgarten S."/>
            <person name="Simakov O."/>
            <person name="Wilson M."/>
            <person name="Piel J."/>
            <person name="Ashoor H."/>
            <person name="Bougouffa S."/>
            <person name="Bajic V.B."/>
            <person name="Ryu T."/>
            <person name="Ravasi T."/>
            <person name="Bayer T."/>
            <person name="Micklem G."/>
            <person name="Kim H."/>
            <person name="Bhak J."/>
            <person name="Lajeunesse T.C."/>
            <person name="Voolstra C.R."/>
        </authorList>
    </citation>
    <scope>NUCLEOTIDE SEQUENCE [LARGE SCALE GENOMIC DNA]</scope>
    <source>
        <strain evidence="2 3">CCMP2467</strain>
    </source>
</reference>
<dbReference type="AlphaFoldDB" id="A0A1Q9DH16"/>
<gene>
    <name evidence="2" type="ORF">AK812_SmicGene23522</name>
</gene>
<evidence type="ECO:0000313" key="2">
    <source>
        <dbReference type="EMBL" id="OLP94456.1"/>
    </source>
</evidence>
<comment type="caution">
    <text evidence="2">The sequence shown here is derived from an EMBL/GenBank/DDBJ whole genome shotgun (WGS) entry which is preliminary data.</text>
</comment>